<gene>
    <name evidence="3" type="ORF">ACETAC_01600</name>
</gene>
<organism evidence="3 4">
    <name type="scientific">Aceticella autotrophica</name>
    <dbReference type="NCBI Taxonomy" id="2755338"/>
    <lineage>
        <taxon>Bacteria</taxon>
        <taxon>Bacillati</taxon>
        <taxon>Bacillota</taxon>
        <taxon>Clostridia</taxon>
        <taxon>Thermoanaerobacterales</taxon>
        <taxon>Thermoanaerobacteraceae</taxon>
        <taxon>Aceticella</taxon>
    </lineage>
</organism>
<dbReference type="GO" id="GO:0009253">
    <property type="term" value="P:peptidoglycan catabolic process"/>
    <property type="evidence" value="ECO:0007669"/>
    <property type="project" value="InterPro"/>
</dbReference>
<dbReference type="InterPro" id="IPR002508">
    <property type="entry name" value="MurNAc-LAA_cat"/>
</dbReference>
<reference evidence="3" key="1">
    <citation type="submission" date="2020-08" db="EMBL/GenBank/DDBJ databases">
        <title>Genomic insights into the carbon and energy metabolism of the first obligate autotrophic acetogenic bacterium Aceticella autotrophica gen. nov., sp. nov.</title>
        <authorList>
            <person name="Toshchakov S.V."/>
            <person name="Elcheninov A.G."/>
            <person name="Kublanov I.V."/>
            <person name="Frolov E.N."/>
            <person name="Lebedinsky A.V."/>
        </authorList>
    </citation>
    <scope>NUCLEOTIDE SEQUENCE</scope>
    <source>
        <strain evidence="3">3443-3Ac</strain>
    </source>
</reference>
<dbReference type="CDD" id="cd02696">
    <property type="entry name" value="MurNAc-LAA"/>
    <property type="match status" value="1"/>
</dbReference>
<evidence type="ECO:0000256" key="1">
    <source>
        <dbReference type="ARBA" id="ARBA00022801"/>
    </source>
</evidence>
<evidence type="ECO:0000313" key="4">
    <source>
        <dbReference type="Proteomes" id="UP000671913"/>
    </source>
</evidence>
<dbReference type="Proteomes" id="UP000671913">
    <property type="component" value="Chromosome"/>
</dbReference>
<evidence type="ECO:0000313" key="3">
    <source>
        <dbReference type="EMBL" id="QSZ27629.1"/>
    </source>
</evidence>
<dbReference type="Gene3D" id="3.40.630.40">
    <property type="entry name" value="Zn-dependent exopeptidases"/>
    <property type="match status" value="1"/>
</dbReference>
<sequence>MLIAIDPGHGGKDPGAVGAHLLEKDINLNISLKLREILVQRNIDVIMTRDKDVTLELQPRCDIANNSKADYFISIHANSFKDSDAKGTETYAFSKNSIGNKLADHVQKAIVSTLNTVDRGVKYADFYVLRYTDMPAILIETAFITNKDDENLLITKPDLFALAISNGIMNFLSITDANWAQQDLIKLKELGIIVDYHDPEVCVKWGELAAVINRVLEVFKK</sequence>
<dbReference type="PANTHER" id="PTHR30404">
    <property type="entry name" value="N-ACETYLMURAMOYL-L-ALANINE AMIDASE"/>
    <property type="match status" value="1"/>
</dbReference>
<dbReference type="InterPro" id="IPR050695">
    <property type="entry name" value="N-acetylmuramoyl_amidase_3"/>
</dbReference>
<keyword evidence="4" id="KW-1185">Reference proteome</keyword>
<dbReference type="PANTHER" id="PTHR30404:SF0">
    <property type="entry name" value="N-ACETYLMURAMOYL-L-ALANINE AMIDASE AMIC"/>
    <property type="match status" value="1"/>
</dbReference>
<dbReference type="EMBL" id="CP060096">
    <property type="protein sequence ID" value="QSZ27629.1"/>
    <property type="molecule type" value="Genomic_DNA"/>
</dbReference>
<dbReference type="Pfam" id="PF01520">
    <property type="entry name" value="Amidase_3"/>
    <property type="match status" value="1"/>
</dbReference>
<dbReference type="GO" id="GO:0008745">
    <property type="term" value="F:N-acetylmuramoyl-L-alanine amidase activity"/>
    <property type="evidence" value="ECO:0007669"/>
    <property type="project" value="InterPro"/>
</dbReference>
<dbReference type="GO" id="GO:0030288">
    <property type="term" value="C:outer membrane-bounded periplasmic space"/>
    <property type="evidence" value="ECO:0007669"/>
    <property type="project" value="TreeGrafter"/>
</dbReference>
<dbReference type="AlphaFoldDB" id="A0A975AWA7"/>
<dbReference type="SUPFAM" id="SSF53187">
    <property type="entry name" value="Zn-dependent exopeptidases"/>
    <property type="match status" value="1"/>
</dbReference>
<proteinExistence type="predicted"/>
<accession>A0A975AWA7</accession>
<name>A0A975AWA7_9THEO</name>
<protein>
    <submittedName>
        <fullName evidence="3">N-acetylmuramoyl-L-alanine amidase</fullName>
    </submittedName>
</protein>
<evidence type="ECO:0000259" key="2">
    <source>
        <dbReference type="SMART" id="SM00646"/>
    </source>
</evidence>
<keyword evidence="1" id="KW-0378">Hydrolase</keyword>
<feature type="domain" description="MurNAc-LAA" evidence="2">
    <location>
        <begin position="61"/>
        <end position="169"/>
    </location>
</feature>
<dbReference type="KEGG" id="aaut:ACETAC_01600"/>
<dbReference type="SMART" id="SM00646">
    <property type="entry name" value="Ami_3"/>
    <property type="match status" value="1"/>
</dbReference>
<dbReference type="RefSeq" id="WP_284680334.1">
    <property type="nucleotide sequence ID" value="NZ_CP060096.1"/>
</dbReference>